<protein>
    <submittedName>
        <fullName evidence="2">Uncharacterized protein</fullName>
    </submittedName>
</protein>
<dbReference type="Proteomes" id="UP000621631">
    <property type="component" value="Unassembled WGS sequence"/>
</dbReference>
<keyword evidence="1" id="KW-0812">Transmembrane</keyword>
<keyword evidence="1" id="KW-1133">Transmembrane helix</keyword>
<keyword evidence="1" id="KW-0472">Membrane</keyword>
<name>A0ABR7VQG9_VIRHA</name>
<organism evidence="2 3">
    <name type="scientific">Virgibacillus halodenitrificans</name>
    <name type="common">Bacillus halodenitrificans</name>
    <dbReference type="NCBI Taxonomy" id="1482"/>
    <lineage>
        <taxon>Bacteria</taxon>
        <taxon>Bacillati</taxon>
        <taxon>Bacillota</taxon>
        <taxon>Bacilli</taxon>
        <taxon>Bacillales</taxon>
        <taxon>Bacillaceae</taxon>
        <taxon>Virgibacillus</taxon>
    </lineage>
</organism>
<accession>A0ABR7VQG9</accession>
<sequence>MKFISALNAINDYFFDLEDQPETDWLSCILFYGVIILSLIITVICLIGILFT</sequence>
<evidence type="ECO:0000313" key="3">
    <source>
        <dbReference type="Proteomes" id="UP000621631"/>
    </source>
</evidence>
<evidence type="ECO:0000256" key="1">
    <source>
        <dbReference type="SAM" id="Phobius"/>
    </source>
</evidence>
<gene>
    <name evidence="2" type="ORF">IC602_09200</name>
</gene>
<comment type="caution">
    <text evidence="2">The sequence shown here is derived from an EMBL/GenBank/DDBJ whole genome shotgun (WGS) entry which is preliminary data.</text>
</comment>
<keyword evidence="3" id="KW-1185">Reference proteome</keyword>
<evidence type="ECO:0000313" key="2">
    <source>
        <dbReference type="EMBL" id="MBD1222787.1"/>
    </source>
</evidence>
<reference evidence="2 3" key="1">
    <citation type="submission" date="2020-09" db="EMBL/GenBank/DDBJ databases">
        <title>Draft Genome Sequences of Oil-Oxidizing Bacteria Halomonas titanicae, Marinobacter lutaoensis, and Virgibacillus halodenitrificans Isolated from Highly Saline Environments.</title>
        <authorList>
            <person name="Grouzdev D.S."/>
            <person name="Sokolova D.S."/>
            <person name="Semenova E.M."/>
            <person name="Borzenkov I.A."/>
            <person name="Bidzhieva S.K."/>
            <person name="Poltaraus A.B."/>
            <person name="Nazina T.N."/>
        </authorList>
    </citation>
    <scope>NUCLEOTIDE SEQUENCE [LARGE SCALE GENOMIC DNA]</scope>
    <source>
        <strain evidence="2 3">VKM B-3472D</strain>
    </source>
</reference>
<dbReference type="RefSeq" id="WP_189777996.1">
    <property type="nucleotide sequence ID" value="NZ_JACWEZ010000004.1"/>
</dbReference>
<feature type="transmembrane region" description="Helical" evidence="1">
    <location>
        <begin position="29"/>
        <end position="51"/>
    </location>
</feature>
<proteinExistence type="predicted"/>
<dbReference type="EMBL" id="JACWEZ010000004">
    <property type="protein sequence ID" value="MBD1222787.1"/>
    <property type="molecule type" value="Genomic_DNA"/>
</dbReference>